<dbReference type="InterPro" id="IPR043128">
    <property type="entry name" value="Rev_trsase/Diguanyl_cyclase"/>
</dbReference>
<protein>
    <submittedName>
        <fullName evidence="4">Diguanylate cyclase (GGDEF) domain-containing protein</fullName>
    </submittedName>
</protein>
<dbReference type="PROSITE" id="PS50883">
    <property type="entry name" value="EAL"/>
    <property type="match status" value="1"/>
</dbReference>
<name>A0ABY1RYT0_9GAMM</name>
<dbReference type="SMART" id="SM00052">
    <property type="entry name" value="EAL"/>
    <property type="match status" value="1"/>
</dbReference>
<dbReference type="Gene3D" id="3.20.20.450">
    <property type="entry name" value="EAL domain"/>
    <property type="match status" value="1"/>
</dbReference>
<gene>
    <name evidence="4" type="ORF">SAMN04487964_10482</name>
</gene>
<feature type="transmembrane region" description="Helical" evidence="1">
    <location>
        <begin position="296"/>
        <end position="317"/>
    </location>
</feature>
<feature type="domain" description="EAL" evidence="2">
    <location>
        <begin position="523"/>
        <end position="780"/>
    </location>
</feature>
<dbReference type="NCBIfam" id="TIGR00254">
    <property type="entry name" value="GGDEF"/>
    <property type="match status" value="1"/>
</dbReference>
<evidence type="ECO:0000313" key="4">
    <source>
        <dbReference type="EMBL" id="SMR73420.1"/>
    </source>
</evidence>
<dbReference type="InterPro" id="IPR035919">
    <property type="entry name" value="EAL_sf"/>
</dbReference>
<evidence type="ECO:0000259" key="3">
    <source>
        <dbReference type="PROSITE" id="PS50887"/>
    </source>
</evidence>
<dbReference type="CDD" id="cd01949">
    <property type="entry name" value="GGDEF"/>
    <property type="match status" value="1"/>
</dbReference>
<dbReference type="Gene3D" id="3.30.70.270">
    <property type="match status" value="1"/>
</dbReference>
<feature type="transmembrane region" description="Helical" evidence="1">
    <location>
        <begin position="32"/>
        <end position="53"/>
    </location>
</feature>
<dbReference type="InterPro" id="IPR029787">
    <property type="entry name" value="Nucleotide_cyclase"/>
</dbReference>
<evidence type="ECO:0000256" key="1">
    <source>
        <dbReference type="SAM" id="Phobius"/>
    </source>
</evidence>
<dbReference type="CDD" id="cd01948">
    <property type="entry name" value="EAL"/>
    <property type="match status" value="1"/>
</dbReference>
<organism evidence="4 5">
    <name type="scientific">Marinobacterium sediminicola</name>
    <dbReference type="NCBI Taxonomy" id="518898"/>
    <lineage>
        <taxon>Bacteria</taxon>
        <taxon>Pseudomonadati</taxon>
        <taxon>Pseudomonadota</taxon>
        <taxon>Gammaproteobacteria</taxon>
        <taxon>Oceanospirillales</taxon>
        <taxon>Oceanospirillaceae</taxon>
        <taxon>Marinobacterium</taxon>
    </lineage>
</organism>
<comment type="caution">
    <text evidence="4">The sequence shown here is derived from an EMBL/GenBank/DDBJ whole genome shotgun (WGS) entry which is preliminary data.</text>
</comment>
<dbReference type="InterPro" id="IPR000160">
    <property type="entry name" value="GGDEF_dom"/>
</dbReference>
<sequence>MNTVDRKFELEQDVCLNPPLERNPASLNAPQWGVAVFALLLIGIVWLFTFIQLRDSREQALAMQSTALVNLSFIVAENLEQVLDRAKTLRILVQGFQQDAQLRVNSDMSAVILSDPVFNRLSLYDDLGHLRYSTSPGTLTYLESEWRYPDARGSGDLWVLPRSAWQHPWSMPLLMPYTADTGSQHSFLLLELDLGYLLRLYQNLDLGAQASIHILTSTGDELSQVDQSGLVMAKGNFDNSVILRTRLRHGQLTALDRERGQPFASFFYHLESFPFVVVVRQAESEILAPYREQRSIYIFTVLMLSLVVLIGLGWLLWMMHGRETHLRALQHSEQRSQALLERLQREHRKTLEAASRDALTGLYNRRLFLELAHSHLLGAKRQGRFAAVVFIDLDRFKSINDTLGHKVGDQLLQSVSRRLNNTLRESDIISRFGGDEFVLMLTGVRRREDIEHRAGELVSALSAPYDELQGSGLSTSPSIGIALSPQDGMEIDTLVKHADIAMYTAKRAGRGRYAFFDAALNHQELNAADLEQQLPGVLEQQLRIHLQPRLSLPGYQLCGFEALVRWDHPEFGLLPPSQLLPLTESLGLMPALTRQVLEQACEQLMQWLAEQVPMVPVALNVSLSMLNGPELSRQLKAAIERYEIDPAWLELEVNERDLKQLGAEHLGQLHELREFGIGLTLDDFGSSGLDPEEIRRLPFSRIKLDRSFIRDIRNSFDDNVLLSATISVAQRLGLKVAAKGVETPDQLVYLKLAGCDEVQGHLFSRALNAEEVQQYRQQPEQELVV</sequence>
<dbReference type="InterPro" id="IPR052155">
    <property type="entry name" value="Biofilm_reg_signaling"/>
</dbReference>
<evidence type="ECO:0000313" key="5">
    <source>
        <dbReference type="Proteomes" id="UP001159257"/>
    </source>
</evidence>
<dbReference type="SUPFAM" id="SSF141868">
    <property type="entry name" value="EAL domain-like"/>
    <property type="match status" value="1"/>
</dbReference>
<accession>A0ABY1RYT0</accession>
<dbReference type="SUPFAM" id="SSF55073">
    <property type="entry name" value="Nucleotide cyclase"/>
    <property type="match status" value="1"/>
</dbReference>
<keyword evidence="1" id="KW-0812">Transmembrane</keyword>
<dbReference type="PANTHER" id="PTHR44757:SF2">
    <property type="entry name" value="BIOFILM ARCHITECTURE MAINTENANCE PROTEIN MBAA"/>
    <property type="match status" value="1"/>
</dbReference>
<dbReference type="Proteomes" id="UP001159257">
    <property type="component" value="Unassembled WGS sequence"/>
</dbReference>
<keyword evidence="1" id="KW-1133">Transmembrane helix</keyword>
<dbReference type="SMART" id="SM00267">
    <property type="entry name" value="GGDEF"/>
    <property type="match status" value="1"/>
</dbReference>
<proteinExistence type="predicted"/>
<dbReference type="EMBL" id="FXWV01000004">
    <property type="protein sequence ID" value="SMR73420.1"/>
    <property type="molecule type" value="Genomic_DNA"/>
</dbReference>
<keyword evidence="1" id="KW-0472">Membrane</keyword>
<dbReference type="InterPro" id="IPR001633">
    <property type="entry name" value="EAL_dom"/>
</dbReference>
<feature type="domain" description="GGDEF" evidence="3">
    <location>
        <begin position="384"/>
        <end position="518"/>
    </location>
</feature>
<keyword evidence="5" id="KW-1185">Reference proteome</keyword>
<dbReference type="Pfam" id="PF00990">
    <property type="entry name" value="GGDEF"/>
    <property type="match status" value="1"/>
</dbReference>
<reference evidence="4 5" key="1">
    <citation type="submission" date="2017-05" db="EMBL/GenBank/DDBJ databases">
        <authorList>
            <person name="Varghese N."/>
            <person name="Submissions S."/>
        </authorList>
    </citation>
    <scope>NUCLEOTIDE SEQUENCE [LARGE SCALE GENOMIC DNA]</scope>
    <source>
        <strain evidence="4 5">CGMCC 1.7287</strain>
    </source>
</reference>
<evidence type="ECO:0000259" key="2">
    <source>
        <dbReference type="PROSITE" id="PS50883"/>
    </source>
</evidence>
<dbReference type="PROSITE" id="PS50887">
    <property type="entry name" value="GGDEF"/>
    <property type="match status" value="1"/>
</dbReference>
<dbReference type="PANTHER" id="PTHR44757">
    <property type="entry name" value="DIGUANYLATE CYCLASE DGCP"/>
    <property type="match status" value="1"/>
</dbReference>
<dbReference type="Pfam" id="PF00563">
    <property type="entry name" value="EAL"/>
    <property type="match status" value="1"/>
</dbReference>